<evidence type="ECO:0000256" key="1">
    <source>
        <dbReference type="PIRSR" id="PIRSR637460-1"/>
    </source>
</evidence>
<dbReference type="Pfam" id="PF13472">
    <property type="entry name" value="Lipase_GDSL_2"/>
    <property type="match status" value="1"/>
</dbReference>
<proteinExistence type="predicted"/>
<dbReference type="GO" id="GO:0016788">
    <property type="term" value="F:hydrolase activity, acting on ester bonds"/>
    <property type="evidence" value="ECO:0007669"/>
    <property type="project" value="InterPro"/>
</dbReference>
<accession>A0A7W6CG06</accession>
<name>A0A7W6CG06_9SPHN</name>
<evidence type="ECO:0000259" key="4">
    <source>
        <dbReference type="Pfam" id="PF13472"/>
    </source>
</evidence>
<feature type="disulfide bond" evidence="2">
    <location>
        <begin position="127"/>
        <end position="143"/>
    </location>
</feature>
<feature type="domain" description="SGNH hydrolase-type esterase" evidence="4">
    <location>
        <begin position="32"/>
        <end position="272"/>
    </location>
</feature>
<dbReference type="Gene3D" id="3.40.50.1110">
    <property type="entry name" value="SGNH hydrolase"/>
    <property type="match status" value="1"/>
</dbReference>
<dbReference type="EMBL" id="JACIDX010000007">
    <property type="protein sequence ID" value="MBB3955157.1"/>
    <property type="molecule type" value="Genomic_DNA"/>
</dbReference>
<comment type="caution">
    <text evidence="5">The sequence shown here is derived from an EMBL/GenBank/DDBJ whole genome shotgun (WGS) entry which is preliminary data.</text>
</comment>
<evidence type="ECO:0000256" key="3">
    <source>
        <dbReference type="SAM" id="SignalP"/>
    </source>
</evidence>
<dbReference type="RefSeq" id="WP_183625232.1">
    <property type="nucleotide sequence ID" value="NZ_JACIDX010000007.1"/>
</dbReference>
<keyword evidence="2" id="KW-1015">Disulfide bond</keyword>
<protein>
    <submittedName>
        <fullName evidence="5">Lysophospholipase L1-like esterase</fullName>
    </submittedName>
</protein>
<feature type="active site" evidence="1">
    <location>
        <position position="264"/>
    </location>
</feature>
<evidence type="ECO:0000256" key="2">
    <source>
        <dbReference type="PIRSR" id="PIRSR637460-2"/>
    </source>
</evidence>
<evidence type="ECO:0000313" key="6">
    <source>
        <dbReference type="Proteomes" id="UP000548867"/>
    </source>
</evidence>
<dbReference type="CDD" id="cd01823">
    <property type="entry name" value="SEST_like"/>
    <property type="match status" value="1"/>
</dbReference>
<dbReference type="AlphaFoldDB" id="A0A7W6CG06"/>
<evidence type="ECO:0000313" key="5">
    <source>
        <dbReference type="EMBL" id="MBB3955157.1"/>
    </source>
</evidence>
<dbReference type="InterPro" id="IPR013830">
    <property type="entry name" value="SGNH_hydro"/>
</dbReference>
<dbReference type="SUPFAM" id="SSF52266">
    <property type="entry name" value="SGNH hydrolase"/>
    <property type="match status" value="1"/>
</dbReference>
<dbReference type="PANTHER" id="PTHR37981:SF1">
    <property type="entry name" value="SGNH HYDROLASE-TYPE ESTERASE DOMAIN-CONTAINING PROTEIN"/>
    <property type="match status" value="1"/>
</dbReference>
<sequence>MKKQNLIALSLAPVLGPVLLPSAAFAGAPYVAMGSSYAAGPNIGQSADTPPNRCARSASNAAHIFAQKVGLELKDVSCSGATTAHILGPWNELPAQVDALDADTRLVTVTIGGNDLGYMTAIGKLRCPSLSAEERGRYFPNGCTPFAPLTQEAKAKLAGDMDRMIATIHQRSPKARVLIVQYFSLMPAKGNCPATGLTDEEVAQIRPIATTLSAITEASVRPYRAFARTVALDRASADHGICGAAPWSNGGSPDMSKKDGVNYHPNQAGMAAAAALIGAAYRAR</sequence>
<gene>
    <name evidence="5" type="ORF">GGR38_002109</name>
</gene>
<feature type="signal peptide" evidence="3">
    <location>
        <begin position="1"/>
        <end position="26"/>
    </location>
</feature>
<dbReference type="InterPro" id="IPR036514">
    <property type="entry name" value="SGNH_hydro_sf"/>
</dbReference>
<dbReference type="Proteomes" id="UP000548867">
    <property type="component" value="Unassembled WGS sequence"/>
</dbReference>
<feature type="disulfide bond" evidence="2">
    <location>
        <begin position="54"/>
        <end position="78"/>
    </location>
</feature>
<dbReference type="PANTHER" id="PTHR37981">
    <property type="entry name" value="LIPASE 2"/>
    <property type="match status" value="1"/>
</dbReference>
<keyword evidence="3" id="KW-0732">Signal</keyword>
<reference evidence="5 6" key="1">
    <citation type="submission" date="2020-08" db="EMBL/GenBank/DDBJ databases">
        <title>Genomic Encyclopedia of Type Strains, Phase IV (KMG-IV): sequencing the most valuable type-strain genomes for metagenomic binning, comparative biology and taxonomic classification.</title>
        <authorList>
            <person name="Goeker M."/>
        </authorList>
    </citation>
    <scope>NUCLEOTIDE SEQUENCE [LARGE SCALE GENOMIC DNA]</scope>
    <source>
        <strain evidence="5 6">DSM 27057</strain>
    </source>
</reference>
<dbReference type="GO" id="GO:0006629">
    <property type="term" value="P:lipid metabolic process"/>
    <property type="evidence" value="ECO:0007669"/>
    <property type="project" value="TreeGrafter"/>
</dbReference>
<feature type="active site" description="Nucleophile" evidence="1">
    <location>
        <position position="36"/>
    </location>
</feature>
<organism evidence="5 6">
    <name type="scientific">Novosphingobium sediminicola</name>
    <dbReference type="NCBI Taxonomy" id="563162"/>
    <lineage>
        <taxon>Bacteria</taxon>
        <taxon>Pseudomonadati</taxon>
        <taxon>Pseudomonadota</taxon>
        <taxon>Alphaproteobacteria</taxon>
        <taxon>Sphingomonadales</taxon>
        <taxon>Sphingomonadaceae</taxon>
        <taxon>Novosphingobium</taxon>
    </lineage>
</organism>
<dbReference type="InterPro" id="IPR037460">
    <property type="entry name" value="SEST-like"/>
</dbReference>
<feature type="chain" id="PRO_5030684848" evidence="3">
    <location>
        <begin position="27"/>
        <end position="284"/>
    </location>
</feature>
<feature type="disulfide bond" evidence="2">
    <location>
        <begin position="192"/>
        <end position="242"/>
    </location>
</feature>
<keyword evidence="6" id="KW-1185">Reference proteome</keyword>